<dbReference type="InterPro" id="IPR018201">
    <property type="entry name" value="Ketoacyl_synth_AS"/>
</dbReference>
<feature type="domain" description="PKS/mFAS DH" evidence="13">
    <location>
        <begin position="3067"/>
        <end position="3340"/>
    </location>
</feature>
<dbReference type="SMART" id="SM00822">
    <property type="entry name" value="PKS_KR"/>
    <property type="match status" value="2"/>
</dbReference>
<dbReference type="InterPro" id="IPR013154">
    <property type="entry name" value="ADH-like_N"/>
</dbReference>
<dbReference type="Pfam" id="PF08240">
    <property type="entry name" value="ADH_N"/>
    <property type="match status" value="1"/>
</dbReference>
<dbReference type="InterPro" id="IPR013968">
    <property type="entry name" value="PKS_KR"/>
</dbReference>
<dbReference type="PROSITE" id="PS50075">
    <property type="entry name" value="CARRIER"/>
    <property type="match status" value="2"/>
</dbReference>
<dbReference type="SMART" id="SM00827">
    <property type="entry name" value="PKS_AT"/>
    <property type="match status" value="2"/>
</dbReference>
<dbReference type="SMART" id="SM01294">
    <property type="entry name" value="PKS_PP_betabranch"/>
    <property type="match status" value="2"/>
</dbReference>
<dbReference type="FunFam" id="3.90.180.10:FF:000032">
    <property type="entry name" value="Probable polyketide synthase pks1"/>
    <property type="match status" value="1"/>
</dbReference>
<name>A0A1C6V0L9_9ACTN</name>
<dbReference type="SUPFAM" id="SSF50129">
    <property type="entry name" value="GroES-like"/>
    <property type="match status" value="1"/>
</dbReference>
<dbReference type="PROSITE" id="PS00012">
    <property type="entry name" value="PHOSPHOPANTETHEINE"/>
    <property type="match status" value="2"/>
</dbReference>
<organism evidence="14 15">
    <name type="scientific">Micromonospora eburnea</name>
    <dbReference type="NCBI Taxonomy" id="227316"/>
    <lineage>
        <taxon>Bacteria</taxon>
        <taxon>Bacillati</taxon>
        <taxon>Actinomycetota</taxon>
        <taxon>Actinomycetes</taxon>
        <taxon>Micromonosporales</taxon>
        <taxon>Micromonosporaceae</taxon>
        <taxon>Micromonospora</taxon>
    </lineage>
</organism>
<dbReference type="GO" id="GO:0033068">
    <property type="term" value="P:macrolide biosynthetic process"/>
    <property type="evidence" value="ECO:0007669"/>
    <property type="project" value="UniProtKB-ARBA"/>
</dbReference>
<dbReference type="InterPro" id="IPR016035">
    <property type="entry name" value="Acyl_Trfase/lysoPLipase"/>
</dbReference>
<dbReference type="FunFam" id="3.40.47.10:FF:000019">
    <property type="entry name" value="Polyketide synthase type I"/>
    <property type="match status" value="2"/>
</dbReference>
<dbReference type="PROSITE" id="PS52019">
    <property type="entry name" value="PKS_MFAS_DH"/>
    <property type="match status" value="2"/>
</dbReference>
<dbReference type="InterPro" id="IPR016039">
    <property type="entry name" value="Thiolase-like"/>
</dbReference>
<dbReference type="CDD" id="cd08956">
    <property type="entry name" value="KR_3_FAS_SDR_x"/>
    <property type="match status" value="2"/>
</dbReference>
<dbReference type="Proteomes" id="UP000199696">
    <property type="component" value="Unassembled WGS sequence"/>
</dbReference>
<dbReference type="InterPro" id="IPR057326">
    <property type="entry name" value="KR_dom"/>
</dbReference>
<evidence type="ECO:0000256" key="8">
    <source>
        <dbReference type="ARBA" id="ARBA00023315"/>
    </source>
</evidence>
<dbReference type="InterPro" id="IPR036736">
    <property type="entry name" value="ACP-like_sf"/>
</dbReference>
<dbReference type="InterPro" id="IPR049551">
    <property type="entry name" value="PKS_DH_C"/>
</dbReference>
<feature type="region of interest" description="Disordered" evidence="10">
    <location>
        <begin position="3164"/>
        <end position="3189"/>
    </location>
</feature>
<dbReference type="CDD" id="cd05195">
    <property type="entry name" value="enoyl_red"/>
    <property type="match status" value="1"/>
</dbReference>
<dbReference type="Pfam" id="PF02801">
    <property type="entry name" value="Ketoacyl-synt_C"/>
    <property type="match status" value="2"/>
</dbReference>
<feature type="compositionally biased region" description="Pro residues" evidence="10">
    <location>
        <begin position="1100"/>
        <end position="1111"/>
    </location>
</feature>
<dbReference type="Pfam" id="PF08990">
    <property type="entry name" value="Docking"/>
    <property type="match status" value="1"/>
</dbReference>
<dbReference type="InterPro" id="IPR014031">
    <property type="entry name" value="Ketoacyl_synth_C"/>
</dbReference>
<dbReference type="InterPro" id="IPR042104">
    <property type="entry name" value="PKS_dehydratase_sf"/>
</dbReference>
<dbReference type="Gene3D" id="3.30.70.3290">
    <property type="match status" value="2"/>
</dbReference>
<feature type="region of interest" description="Disordered" evidence="10">
    <location>
        <begin position="456"/>
        <end position="506"/>
    </location>
</feature>
<keyword evidence="4" id="KW-0597">Phosphoprotein</keyword>
<evidence type="ECO:0000256" key="2">
    <source>
        <dbReference type="ARBA" id="ARBA00004792"/>
    </source>
</evidence>
<dbReference type="InterPro" id="IPR020807">
    <property type="entry name" value="PKS_DH"/>
</dbReference>
<dbReference type="GO" id="GO:0016491">
    <property type="term" value="F:oxidoreductase activity"/>
    <property type="evidence" value="ECO:0007669"/>
    <property type="project" value="InterPro"/>
</dbReference>
<evidence type="ECO:0000256" key="10">
    <source>
        <dbReference type="SAM" id="MobiDB-lite"/>
    </source>
</evidence>
<dbReference type="FunFam" id="3.40.366.10:FF:000002">
    <property type="entry name" value="Probable polyketide synthase 2"/>
    <property type="match status" value="1"/>
</dbReference>
<dbReference type="SUPFAM" id="SSF55048">
    <property type="entry name" value="Probable ACP-binding domain of malonyl-CoA ACP transacylase"/>
    <property type="match status" value="2"/>
</dbReference>
<evidence type="ECO:0000256" key="1">
    <source>
        <dbReference type="ARBA" id="ARBA00001957"/>
    </source>
</evidence>
<dbReference type="InterPro" id="IPR016036">
    <property type="entry name" value="Malonyl_transacylase_ACP-bd"/>
</dbReference>
<dbReference type="Pfam" id="PF22953">
    <property type="entry name" value="SpnB_Rossmann"/>
    <property type="match status" value="2"/>
</dbReference>
<dbReference type="GO" id="GO:0004312">
    <property type="term" value="F:fatty acid synthase activity"/>
    <property type="evidence" value="ECO:0007669"/>
    <property type="project" value="TreeGrafter"/>
</dbReference>
<feature type="compositionally biased region" description="Low complexity" evidence="10">
    <location>
        <begin position="464"/>
        <end position="477"/>
    </location>
</feature>
<dbReference type="InterPro" id="IPR036299">
    <property type="entry name" value="Polyketide_synth_docking_sf"/>
</dbReference>
<dbReference type="PROSITE" id="PS00606">
    <property type="entry name" value="KS3_1"/>
    <property type="match status" value="2"/>
</dbReference>
<dbReference type="Gene3D" id="3.40.50.11460">
    <property type="match status" value="1"/>
</dbReference>
<feature type="domain" description="PKS/mFAS DH" evidence="13">
    <location>
        <begin position="973"/>
        <end position="1251"/>
    </location>
</feature>
<dbReference type="Pfam" id="PF16197">
    <property type="entry name" value="KAsynt_C_assoc"/>
    <property type="match status" value="2"/>
</dbReference>
<dbReference type="FunFam" id="3.40.50.720:FF:000209">
    <property type="entry name" value="Polyketide synthase Pks12"/>
    <property type="match status" value="1"/>
</dbReference>
<reference evidence="15" key="1">
    <citation type="submission" date="2016-06" db="EMBL/GenBank/DDBJ databases">
        <authorList>
            <person name="Varghese N."/>
            <person name="Submissions Spin"/>
        </authorList>
    </citation>
    <scope>NUCLEOTIDE SEQUENCE [LARGE SCALE GENOMIC DNA]</scope>
    <source>
        <strain evidence="15">DSM 44814</strain>
    </source>
</reference>
<dbReference type="SMART" id="SM00826">
    <property type="entry name" value="PKS_DH"/>
    <property type="match status" value="2"/>
</dbReference>
<dbReference type="InterPro" id="IPR014043">
    <property type="entry name" value="Acyl_transferase_dom"/>
</dbReference>
<dbReference type="SUPFAM" id="SSF53901">
    <property type="entry name" value="Thiolase-like"/>
    <property type="match status" value="2"/>
</dbReference>
<evidence type="ECO:0000256" key="9">
    <source>
        <dbReference type="PROSITE-ProRule" id="PRU01363"/>
    </source>
</evidence>
<evidence type="ECO:0000256" key="3">
    <source>
        <dbReference type="ARBA" id="ARBA00022450"/>
    </source>
</evidence>
<dbReference type="STRING" id="227316.GA0070604_4159"/>
<feature type="domain" description="Ketosynthase family 3 (KS3)" evidence="12">
    <location>
        <begin position="2161"/>
        <end position="2588"/>
    </location>
</feature>
<feature type="active site" description="Proton acceptor; for dehydratase activity" evidence="9">
    <location>
        <position position="3099"/>
    </location>
</feature>
<comment type="cofactor">
    <cofactor evidence="1">
        <name>pantetheine 4'-phosphate</name>
        <dbReference type="ChEBI" id="CHEBI:47942"/>
    </cofactor>
</comment>
<dbReference type="InterPro" id="IPR020806">
    <property type="entry name" value="PKS_PP-bd"/>
</dbReference>
<evidence type="ECO:0000259" key="12">
    <source>
        <dbReference type="PROSITE" id="PS52004"/>
    </source>
</evidence>
<dbReference type="Pfam" id="PF08659">
    <property type="entry name" value="KR"/>
    <property type="match status" value="2"/>
</dbReference>
<dbReference type="Gene3D" id="3.10.129.110">
    <property type="entry name" value="Polyketide synthase dehydratase"/>
    <property type="match status" value="2"/>
</dbReference>
<dbReference type="Pfam" id="PF13602">
    <property type="entry name" value="ADH_zinc_N_2"/>
    <property type="match status" value="1"/>
</dbReference>
<feature type="domain" description="Ketosynthase family 3 (KS3)" evidence="12">
    <location>
        <begin position="32"/>
        <end position="458"/>
    </location>
</feature>
<dbReference type="Gene3D" id="1.10.1200.10">
    <property type="entry name" value="ACP-like"/>
    <property type="match status" value="2"/>
</dbReference>
<dbReference type="PANTHER" id="PTHR43775:SF51">
    <property type="entry name" value="INACTIVE PHENOLPHTHIOCEROL SYNTHESIS POLYKETIDE SYNTHASE TYPE I PKS1-RELATED"/>
    <property type="match status" value="1"/>
</dbReference>
<dbReference type="PROSITE" id="PS52004">
    <property type="entry name" value="KS3_2"/>
    <property type="match status" value="2"/>
</dbReference>
<dbReference type="SMART" id="SM00829">
    <property type="entry name" value="PKS_ER"/>
    <property type="match status" value="1"/>
</dbReference>
<feature type="compositionally biased region" description="Polar residues" evidence="10">
    <location>
        <begin position="2045"/>
        <end position="2054"/>
    </location>
</feature>
<dbReference type="PANTHER" id="PTHR43775">
    <property type="entry name" value="FATTY ACID SYNTHASE"/>
    <property type="match status" value="1"/>
</dbReference>
<dbReference type="Gene3D" id="3.90.180.10">
    <property type="entry name" value="Medium-chain alcohol dehydrogenases, catalytic domain"/>
    <property type="match status" value="1"/>
</dbReference>
<accession>A0A1C6V0L9</accession>
<evidence type="ECO:0000313" key="15">
    <source>
        <dbReference type="Proteomes" id="UP000199696"/>
    </source>
</evidence>
<protein>
    <submittedName>
        <fullName evidence="14">Polyketide synthase 12</fullName>
    </submittedName>
</protein>
<dbReference type="FunFam" id="1.10.1200.10:FF:000007">
    <property type="entry name" value="Probable polyketide synthase pks17"/>
    <property type="match status" value="2"/>
</dbReference>
<comment type="pathway">
    <text evidence="2">Antibiotic biosynthesis.</text>
</comment>
<dbReference type="InterPro" id="IPR014030">
    <property type="entry name" value="Ketoacyl_synth_N"/>
</dbReference>
<dbReference type="InterPro" id="IPR055123">
    <property type="entry name" value="SpnB-like_Rossmann"/>
</dbReference>
<feature type="domain" description="Carrier" evidence="11">
    <location>
        <begin position="3825"/>
        <end position="3900"/>
    </location>
</feature>
<feature type="compositionally biased region" description="Low complexity" evidence="10">
    <location>
        <begin position="485"/>
        <end position="495"/>
    </location>
</feature>
<dbReference type="SUPFAM" id="SSF101173">
    <property type="entry name" value="Docking domain B of the erythromycin polyketide synthase (DEBS)"/>
    <property type="match status" value="1"/>
</dbReference>
<dbReference type="Pfam" id="PF21089">
    <property type="entry name" value="PKS_DH_N"/>
    <property type="match status" value="2"/>
</dbReference>
<dbReference type="SMART" id="SM00823">
    <property type="entry name" value="PKS_PP"/>
    <property type="match status" value="2"/>
</dbReference>
<dbReference type="Pfam" id="PF00698">
    <property type="entry name" value="Acyl_transf_1"/>
    <property type="match status" value="2"/>
</dbReference>
<evidence type="ECO:0000259" key="11">
    <source>
        <dbReference type="PROSITE" id="PS50075"/>
    </source>
</evidence>
<dbReference type="InterPro" id="IPR015083">
    <property type="entry name" value="NorB/c/GfsB-D-like_docking"/>
</dbReference>
<dbReference type="InterPro" id="IPR009081">
    <property type="entry name" value="PP-bd_ACP"/>
</dbReference>
<evidence type="ECO:0000313" key="14">
    <source>
        <dbReference type="EMBL" id="SCL59855.1"/>
    </source>
</evidence>
<keyword evidence="7" id="KW-0511">Multifunctional enzyme</keyword>
<dbReference type="GO" id="GO:0031177">
    <property type="term" value="F:phosphopantetheine binding"/>
    <property type="evidence" value="ECO:0007669"/>
    <property type="project" value="InterPro"/>
</dbReference>
<keyword evidence="6" id="KW-0045">Antibiotic biosynthesis</keyword>
<feature type="region of interest" description="C-terminal hotdog fold" evidence="9">
    <location>
        <begin position="1114"/>
        <end position="1251"/>
    </location>
</feature>
<dbReference type="CDD" id="cd00833">
    <property type="entry name" value="PKS"/>
    <property type="match status" value="2"/>
</dbReference>
<dbReference type="InterPro" id="IPR049552">
    <property type="entry name" value="PKS_DH_N"/>
</dbReference>
<dbReference type="Pfam" id="PF14765">
    <property type="entry name" value="PS-DH"/>
    <property type="match status" value="2"/>
</dbReference>
<feature type="region of interest" description="C-terminal hotdog fold" evidence="9">
    <location>
        <begin position="3203"/>
        <end position="3340"/>
    </location>
</feature>
<dbReference type="Pfam" id="PF00550">
    <property type="entry name" value="PP-binding"/>
    <property type="match status" value="2"/>
</dbReference>
<feature type="region of interest" description="N-terminal hotdog fold" evidence="9">
    <location>
        <begin position="3067"/>
        <end position="3192"/>
    </location>
</feature>
<feature type="domain" description="Carrier" evidence="11">
    <location>
        <begin position="2068"/>
        <end position="2143"/>
    </location>
</feature>
<keyword evidence="15" id="KW-1185">Reference proteome</keyword>
<dbReference type="SUPFAM" id="SSF47336">
    <property type="entry name" value="ACP-like"/>
    <property type="match status" value="2"/>
</dbReference>
<evidence type="ECO:0000256" key="4">
    <source>
        <dbReference type="ARBA" id="ARBA00022553"/>
    </source>
</evidence>
<evidence type="ECO:0000256" key="6">
    <source>
        <dbReference type="ARBA" id="ARBA00023194"/>
    </source>
</evidence>
<keyword evidence="5" id="KW-0808">Transferase</keyword>
<proteinExistence type="predicted"/>
<dbReference type="Pfam" id="PF00109">
    <property type="entry name" value="ketoacyl-synt"/>
    <property type="match status" value="2"/>
</dbReference>
<feature type="active site" description="Proton donor; for dehydratase activity" evidence="9">
    <location>
        <position position="1173"/>
    </location>
</feature>
<evidence type="ECO:0000256" key="5">
    <source>
        <dbReference type="ARBA" id="ARBA00022679"/>
    </source>
</evidence>
<dbReference type="SUPFAM" id="SSF52151">
    <property type="entry name" value="FabD/lysophospholipase-like"/>
    <property type="match status" value="2"/>
</dbReference>
<keyword evidence="8" id="KW-0012">Acyltransferase</keyword>
<dbReference type="Gene3D" id="3.40.366.10">
    <property type="entry name" value="Malonyl-Coenzyme A Acyl Carrier Protein, domain 2"/>
    <property type="match status" value="2"/>
</dbReference>
<dbReference type="GO" id="GO:0006633">
    <property type="term" value="P:fatty acid biosynthetic process"/>
    <property type="evidence" value="ECO:0007669"/>
    <property type="project" value="InterPro"/>
</dbReference>
<sequence>MNDEKLRDYLRRATADLRQANRRLREVDDREHEPIAIVGMSCRFPGGVASPEALWNLLVEARDVVCEYPASRGWEIKELYDADPDHTGRTYTRDGYFLDDVEDFDADFFGISPREALALDPQHRLVLEASWEAVERSGILPESLHTSDVGVFVGTNGQDYTRALTGILDSVEGYLATGTSASAVSGRISYTLGLEGPAITVDTACSSSLVALHLAGQALRKQECSLALAGGVTVMSTPAALIEFSRQRGLSPDGRCKPFAAAADGTAWGEGVGMLVLERLSDACRNGHPVLAVIRGSAVNQDGASNGLTAPNGPAQQRVIRQALTNAGVDATDVDVVEAHGTGTTLGDPIEAQALLATYGQGREAGHPLWLGSVKSNIGHTQAAAGVAGVIKMVEAIQHGLLPATLHVDAPTPHVDWDTGRVALLTETVPWPDTGRPRRAAVSSFGISGTNAHLILEAPPTPNTTGSPTATGPLTTTDDGDGTDTTDGGDTRTNTSNVGAGDGGAGSGPVPWLFSARSVEALRAQALRLADHVAAHPGYQAADIAAALVTTRTQHRFRAGVVVNGAGDGEAVLRAFGVGQPDAGVVSGRVVCGDAEAGGKIAVLLTGQGSQRVGAGRGLYGREPVFTAVLDEVCTHLDAHLDRPLRSVLFAAADGPDAGLLDDTTYTQPALFALQVALYRLVEHHGLRADYFIGHSVGEVSAAHLAGVMSLADAAAVVTARARLMATLPAGVMVSVQATPTQVEEHLNPRVGIAAYNTPTNTVISGDPQATHTVADRLHALGHAGRVLHTRHAFHSPHTETILTEFHHIASRVTYQRPHTPIISNLTGDVADPDHITTADYWTDHIRQPVRFHQGITTLDQHHVTTYLELGPAPTLTHLTEHTLTHHNHSDGGRGEDVVYLNVLHPHHDETHTLLTTLTTAHTRGHHITWHHHLTPPPQPVPLPTYPFTRNRYWPDTSRMALGLDALGSTTDHPLLMASTELANGEGCLFTGRVSAKTHPWLSDHVVANQVVFPGTAFVELSLHAAHHTGADRIDELTLQAPLILPARGVVQLQVAVGAPGQNGERTLTIHSKAVSTDEDSDVPWTCHATGLLASDPQQQPAPPAAQPWPPTDATRLAVVDAYPLLAKRGIEYGPAFQGLRAAWRHGDDLYAEVELPGGVDGDRYAIHPAVLDAALHATVLLDEDPSAAAARVPFTWQGVSVHAVGATSVRVRLTARGEDAVGLSITDPTGAPVATVTSVVSRRLTGRQRPLSDPGRHDTAYRVEWVAVPAAVPAGSTREGWAVVGAADRIGLSSGAPGQVGAAYADLAALRQAADAGVAPPSVVVALCDAPRQETTDCVPRTHAAVRELHQLLQDWLADDRLADTRLVMVTTDAVAATVNDDVENLPAAAAWGFLRVAQSEHPDRFVIVDMDEPGACASLLPAVLASGEPQAAVRSGVVYAPRLVRGAAESVLAEPANGEAWRLDVSTPGSLENLVLVECAEKLRALDAGEVRIAVRAAGINFRDVLITLGIYPDEALVGGEAAGVVTEVGPGVTGLAPGDRVMGLFSDGAMGPIAVTDHRLLAPVPRGWSFAQAAAAPIVFLTAYYALTELADLRPGQRILIHAATGGVGMAATQLARHRGAEVFATASTGKWDTLRAAGFVEDHIANSRTLDFEHAVLAATGGAGVDVVLNSLAHEFVDASLRLLPRGGHFLEMGKTDIRRAAEVQAAHAGVSYRPFDMFESGPDQIRTMLTALGKLFDSGTLRPLPVSSIDVRQAPLAFRRLSQGQHIGKLVLTIPRDPDPDGTFLVTGGTGALGAYTARHLVAEHGARHLLLVSRRGPEADGAGALKAELTAAGATVTVAACDVADADALAGLLTGIDPEHPLTAVVHAAGITDDGAVTSLTADRLSPVLRAKVDGAWNLHRLTQHLDLSAFVLFSSIAGILGNPGQANYAAANTFLDALAQHRHTNGLPATSLAWGLWQRASAISEKVLAGRRSAAGAGMLTPLATEEALALFSAVVASAHPVVVPARVNRRALQSVADTGVVPPMVRALLRQPRRTARSVSSGSSGLPRQLAGLSPAEQRRLLLDLVQEHIAAVLGHTAPQSTEPTRPFKDLGFDSLTSVELRNRLTAATGLRLPATVLFDHPSASALADHLRTLAVDGHGPAEVIADTTANDGDLIAIVAMACRYPGGVNSPDELWELVSAGRDAISGFPTDRGWNIAELYDPDPDRSGTTYTTRGGFLTDADRFDAAFFGMSPREALATDPQQRLLLETTWETLERAGIRPETLRGTQTGVFVGMADHHYGLSIAQPSASSLEGYLLTGASSSVASGRIAYALGLEGPAITLDTACSSSLVALHMAAQALRSGECDLALAGGVTVMSFPGIFTGFSRQRGLAPDGRCKAFAAAADGTGFSEGVGMLMLERLSDAQRNGRRVLAVVRGSAINQDGASNGLTAPNGAAQQRVIRQALHNARLEPDQVDAVEAHGTGTTLGDPIEAQALIATYGAGRPADRPLWLGSIKSNIGHTQQAAGIAGVIKMVQAMHHGQLPRSLHIDAASTHVDWDDSGVALLTTATAWPETGRARRAAVSSFGISGTNAHVILEQPCAPGPTPADRPDVPPAPGTWPVLPWLVSARSEEALRGQATRLLSYVESRPELDMTRLAATLAGARTAFDHRAVIIGTDRHDVIRGLRALAAGEPHATLVRGLASADPGRTVFVFPGQGSQWAGMATDLLAASRAFTGRLEECARAIERHAGWNVIEVLRGVPGAPALERLDVVQPALFAVMAALADLWQSAGVAPDAVLGHSQGEIAAAYVAGGLSLDDAARVVVLRSRALTALAGSGGMAAVPLAPDEVAPRVAASDGRVSIASINGPAATIVSGDAAAVRALVEQYEAEGVRARIIPVDYASHSHHVEAIRDELLHSLDGIAPRPSRIPFFSTVTGEPADTADLDAGYWYRNLRDPVRFDTATGALLGSGHRLFVEVSPHPVLTIGVGQSSEGLGVPATVVGTLRRDRDGLREFLTSLATAYTQGADVRWADLLSLPPADAAASLPTYAFQRERYWLRPASASPGTAVPGMSGTDHPVLSGVLKPAGSDEYVFTGRLSLSAYPWLADHAVMGATVLPGSAHAELARYAAHQAGHDRVDDLTLMTPLFVPDTGDVQLQVVVNAADEHGRRTVGIYSRPGEADPGTDWTQHAGGNVSSTSTPPLPLGAWPPAGASPVAVDAVYDRFVAAGLEHGAAFQGLRAAWRRGQELFAEIGLAAELDGDGYGIHPALLDSALHALALTDGGTAAAGAWLPFSWAGFSLHSSGARTLRAVLTPAGPDRVGLRLYDETGAPVASISSLDLRPISREQFTAARGPGRGELWELGWIPRTPQPTGAESPGSWVAIGDDPPVLGGSAARVPSHRDLAALGDTITGGSAVPEVVMVSCRGDRSGDGEDVRTATRTFLSLAQDWLSDARFAASRLVVLTHGAVAVDRNEDVGDLAAAAVWGLLRSAQTENPGRFQLIDLDPAGHSADALPAAVASGEPQLALRAGRVHVPRLGRADVPTGGTPFTLDPDGTVLITGGTGVLGRLTALHLVTRHGTRRLLLASRRGPDTPGAQEIAAEIAALGAEVTLARCDAADSEAVAALHAAVPTDHPITAVIHAAGVLDDATVQALSGDMLDAVLRPKVDAAWHLHQLTRHLPLSAFVLFSSVAGTFGSPGQANYAAANAYLDALAHRRHREGLPATSLAWGLWQEASGMTGHLKPGEVTRMARSGLLPLPTDNALDLFDVALTRGASPVLSPAQLDLPTLRRQAAAGTLPAVLRGLVPERSRRAESDGPPLAERLSGLDVSAQTELVLDLVRKTTAAVLGYRSGSDVAPEKAFKDLGFDSLTAVELRNRLATATGLQLAATTIFDYPSAQALAEYLRARLAPAEVTPVEALTAELDRLEAMLAALGTDDPAHAVAAHRLRAMAMATRQAQAPDPDVQVADRLSAASTQELLDFIDQEFKASDTAGPSAPLPFSD</sequence>
<dbReference type="InterPro" id="IPR011032">
    <property type="entry name" value="GroES-like_sf"/>
</dbReference>
<dbReference type="GO" id="GO:0004315">
    <property type="term" value="F:3-oxoacyl-[acyl-carrier-protein] synthase activity"/>
    <property type="evidence" value="ECO:0007669"/>
    <property type="project" value="InterPro"/>
</dbReference>
<dbReference type="InterPro" id="IPR020843">
    <property type="entry name" value="ER"/>
</dbReference>
<feature type="active site" description="Proton donor; for dehydratase activity" evidence="9">
    <location>
        <position position="3262"/>
    </location>
</feature>
<dbReference type="InterPro" id="IPR032821">
    <property type="entry name" value="PKS_assoc"/>
</dbReference>
<gene>
    <name evidence="14" type="ORF">GA0070604_4159</name>
</gene>
<feature type="region of interest" description="N-terminal hotdog fold" evidence="9">
    <location>
        <begin position="973"/>
        <end position="1100"/>
    </location>
</feature>
<dbReference type="EMBL" id="FMHY01000002">
    <property type="protein sequence ID" value="SCL59855.1"/>
    <property type="molecule type" value="Genomic_DNA"/>
</dbReference>
<dbReference type="Gene3D" id="3.40.47.10">
    <property type="match status" value="2"/>
</dbReference>
<dbReference type="InterPro" id="IPR050091">
    <property type="entry name" value="PKS_NRPS_Biosynth_Enz"/>
</dbReference>
<dbReference type="InterPro" id="IPR001227">
    <property type="entry name" value="Ac_transferase_dom_sf"/>
</dbReference>
<dbReference type="InterPro" id="IPR006162">
    <property type="entry name" value="Ppantetheine_attach_site"/>
</dbReference>
<evidence type="ECO:0000256" key="7">
    <source>
        <dbReference type="ARBA" id="ARBA00023268"/>
    </source>
</evidence>
<feature type="region of interest" description="Disordered" evidence="10">
    <location>
        <begin position="2039"/>
        <end position="2058"/>
    </location>
</feature>
<keyword evidence="3" id="KW-0596">Phosphopantetheine</keyword>
<evidence type="ECO:0000259" key="13">
    <source>
        <dbReference type="PROSITE" id="PS52019"/>
    </source>
</evidence>
<feature type="active site" description="Proton acceptor; for dehydratase activity" evidence="9">
    <location>
        <position position="1005"/>
    </location>
</feature>
<dbReference type="SMART" id="SM00825">
    <property type="entry name" value="PKS_KS"/>
    <property type="match status" value="2"/>
</dbReference>
<feature type="region of interest" description="Disordered" evidence="10">
    <location>
        <begin position="1093"/>
        <end position="1112"/>
    </location>
</feature>
<dbReference type="SUPFAM" id="SSF51735">
    <property type="entry name" value="NAD(P)-binding Rossmann-fold domains"/>
    <property type="match status" value="5"/>
</dbReference>
<dbReference type="InterPro" id="IPR020841">
    <property type="entry name" value="PKS_Beta-ketoAc_synthase_dom"/>
</dbReference>
<dbReference type="InterPro" id="IPR049900">
    <property type="entry name" value="PKS_mFAS_DH"/>
</dbReference>
<dbReference type="Gene3D" id="3.40.50.720">
    <property type="entry name" value="NAD(P)-binding Rossmann-like Domain"/>
    <property type="match status" value="2"/>
</dbReference>
<dbReference type="InterPro" id="IPR036291">
    <property type="entry name" value="NAD(P)-bd_dom_sf"/>
</dbReference>